<accession>A0A8J7LUD8</accession>
<dbReference type="AlphaFoldDB" id="A0A8J7LUD8"/>
<dbReference type="InterPro" id="IPR008312">
    <property type="entry name" value="T6SS_TssB1"/>
</dbReference>
<gene>
    <name evidence="1" type="primary">tssB</name>
    <name evidence="1" type="ORF">JFN93_07415</name>
</gene>
<proteinExistence type="predicted"/>
<name>A0A8J7LUD8_9BACT</name>
<dbReference type="RefSeq" id="WP_199383372.1">
    <property type="nucleotide sequence ID" value="NZ_JAEMHM010000005.1"/>
</dbReference>
<dbReference type="PANTHER" id="PTHR35850">
    <property type="entry name" value="CYTOPLASMIC PROTEIN-RELATED"/>
    <property type="match status" value="1"/>
</dbReference>
<protein>
    <submittedName>
        <fullName evidence="1">Type VI secretion system contractile sheath small subunit</fullName>
    </submittedName>
</protein>
<evidence type="ECO:0000313" key="2">
    <source>
        <dbReference type="Proteomes" id="UP000636888"/>
    </source>
</evidence>
<keyword evidence="2" id="KW-1185">Reference proteome</keyword>
<sequence length="161" mass="18041">MGKDGSVAPKERVNIVYRPAEGDGREEVELPMKLLVVGDFSGSPDPRPLERREPVAVNKDNFNEAMRIHEISLQFCVPNRLCDKADDELEVALQFAALSDFAPEAVVEQVPQLKRLLELREALRALKGPLANLPDFRRTLQELLSNDTLRPKLLAEITGKD</sequence>
<dbReference type="Proteomes" id="UP000636888">
    <property type="component" value="Unassembled WGS sequence"/>
</dbReference>
<dbReference type="PANTHER" id="PTHR35850:SF2">
    <property type="entry name" value="TYPE VI SECRETION SYSTEM CONTRACTILE SHEATH SMALL SUBUNIT"/>
    <property type="match status" value="1"/>
</dbReference>
<dbReference type="NCBIfam" id="TIGR03358">
    <property type="entry name" value="VI_chp_5"/>
    <property type="match status" value="1"/>
</dbReference>
<evidence type="ECO:0000313" key="1">
    <source>
        <dbReference type="EMBL" id="MBJ6724529.1"/>
    </source>
</evidence>
<dbReference type="PIRSF" id="PIRSF028301">
    <property type="entry name" value="UCP028301"/>
    <property type="match status" value="1"/>
</dbReference>
<reference evidence="1" key="1">
    <citation type="submission" date="2020-12" db="EMBL/GenBank/DDBJ databases">
        <title>Geomonas sp. Red875, isolated from river sediment.</title>
        <authorList>
            <person name="Xu Z."/>
            <person name="Zhang Z."/>
            <person name="Masuda Y."/>
            <person name="Itoh H."/>
            <person name="Senoo K."/>
        </authorList>
    </citation>
    <scope>NUCLEOTIDE SEQUENCE</scope>
    <source>
        <strain evidence="1">Red875</strain>
    </source>
</reference>
<comment type="caution">
    <text evidence="1">The sequence shown here is derived from an EMBL/GenBank/DDBJ whole genome shotgun (WGS) entry which is preliminary data.</text>
</comment>
<dbReference type="Pfam" id="PF05591">
    <property type="entry name" value="T6SS_VipA"/>
    <property type="match status" value="1"/>
</dbReference>
<dbReference type="EMBL" id="JAEMHM010000005">
    <property type="protein sequence ID" value="MBJ6724529.1"/>
    <property type="molecule type" value="Genomic_DNA"/>
</dbReference>
<organism evidence="1 2">
    <name type="scientific">Geomesophilobacter sediminis</name>
    <dbReference type="NCBI Taxonomy" id="2798584"/>
    <lineage>
        <taxon>Bacteria</taxon>
        <taxon>Pseudomonadati</taxon>
        <taxon>Thermodesulfobacteriota</taxon>
        <taxon>Desulfuromonadia</taxon>
        <taxon>Geobacterales</taxon>
        <taxon>Geobacteraceae</taxon>
        <taxon>Geomesophilobacter</taxon>
    </lineage>
</organism>